<dbReference type="Proteomes" id="UP000774326">
    <property type="component" value="Unassembled WGS sequence"/>
</dbReference>
<feature type="transmembrane region" description="Helical" evidence="8">
    <location>
        <begin position="70"/>
        <end position="91"/>
    </location>
</feature>
<feature type="coiled-coil region" evidence="7">
    <location>
        <begin position="118"/>
        <end position="165"/>
    </location>
</feature>
<reference evidence="10" key="1">
    <citation type="journal article" date="2021" name="Open Biol.">
        <title>Shared evolutionary footprints suggest mitochondrial oxidative damage underlies multiple complex I losses in fungi.</title>
        <authorList>
            <person name="Schikora-Tamarit M.A."/>
            <person name="Marcet-Houben M."/>
            <person name="Nosek J."/>
            <person name="Gabaldon T."/>
        </authorList>
    </citation>
    <scope>NUCLEOTIDE SEQUENCE</scope>
    <source>
        <strain evidence="10">CBS2887</strain>
    </source>
</reference>
<keyword evidence="3 8" id="KW-0812">Transmembrane</keyword>
<evidence type="ECO:0000313" key="10">
    <source>
        <dbReference type="EMBL" id="KAH3681218.1"/>
    </source>
</evidence>
<protein>
    <recommendedName>
        <fullName evidence="2">Respiratory supercomplex factor 1, mitochondrial</fullName>
    </recommendedName>
</protein>
<gene>
    <name evidence="10" type="ORF">WICPIJ_007819</name>
</gene>
<evidence type="ECO:0000256" key="2">
    <source>
        <dbReference type="ARBA" id="ARBA00013887"/>
    </source>
</evidence>
<sequence length="165" mass="18665">MASTSSNRQPSSFDGVVSSPVDDVNFIEKCIQNCKEQPLVPLGTLATTVAVILAARNLRIGNRNSAQKWFRYRVGFQGFTIAALVVGGLIYGKDSVERKKTQDELALEKSKLREKLWIEELERRDFEAKQRKKRAEIARQKYKEAMEAEKLAEEEEAKKKESSAA</sequence>
<feature type="domain" description="HIG1" evidence="9">
    <location>
        <begin position="11"/>
        <end position="102"/>
    </location>
</feature>
<comment type="caution">
    <text evidence="10">The sequence shown here is derived from an EMBL/GenBank/DDBJ whole genome shotgun (WGS) entry which is preliminary data.</text>
</comment>
<name>A0A9P8PZH8_WICPI</name>
<feature type="transmembrane region" description="Helical" evidence="8">
    <location>
        <begin position="39"/>
        <end position="58"/>
    </location>
</feature>
<dbReference type="OrthoDB" id="6604018at2759"/>
<dbReference type="AlphaFoldDB" id="A0A9P8PZH8"/>
<evidence type="ECO:0000256" key="4">
    <source>
        <dbReference type="ARBA" id="ARBA00022989"/>
    </source>
</evidence>
<evidence type="ECO:0000256" key="5">
    <source>
        <dbReference type="ARBA" id="ARBA00023128"/>
    </source>
</evidence>
<keyword evidence="6 8" id="KW-0472">Membrane</keyword>
<evidence type="ECO:0000256" key="3">
    <source>
        <dbReference type="ARBA" id="ARBA00022692"/>
    </source>
</evidence>
<dbReference type="PANTHER" id="PTHR12297">
    <property type="entry name" value="HYPOXIA-INDUCBILE GENE 1 HIG1 -RELATED"/>
    <property type="match status" value="1"/>
</dbReference>
<keyword evidence="4 8" id="KW-1133">Transmembrane helix</keyword>
<dbReference type="PROSITE" id="PS51503">
    <property type="entry name" value="HIG1"/>
    <property type="match status" value="1"/>
</dbReference>
<dbReference type="PANTHER" id="PTHR12297:SF3">
    <property type="entry name" value="HIG1 DOMAIN FAMILY MEMBER 1A"/>
    <property type="match status" value="1"/>
</dbReference>
<dbReference type="GO" id="GO:0031966">
    <property type="term" value="C:mitochondrial membrane"/>
    <property type="evidence" value="ECO:0007669"/>
    <property type="project" value="UniProtKB-SubCell"/>
</dbReference>
<evidence type="ECO:0000313" key="11">
    <source>
        <dbReference type="Proteomes" id="UP000774326"/>
    </source>
</evidence>
<accession>A0A9P8PZH8</accession>
<dbReference type="InterPro" id="IPR007667">
    <property type="entry name" value="Hypoxia_induced_domain"/>
</dbReference>
<dbReference type="Gene3D" id="6.10.140.1320">
    <property type="match status" value="1"/>
</dbReference>
<evidence type="ECO:0000256" key="7">
    <source>
        <dbReference type="SAM" id="Coils"/>
    </source>
</evidence>
<keyword evidence="5" id="KW-0496">Mitochondrion</keyword>
<evidence type="ECO:0000256" key="1">
    <source>
        <dbReference type="ARBA" id="ARBA00004325"/>
    </source>
</evidence>
<evidence type="ECO:0000256" key="6">
    <source>
        <dbReference type="ARBA" id="ARBA00023136"/>
    </source>
</evidence>
<dbReference type="EMBL" id="JAEUBG010004546">
    <property type="protein sequence ID" value="KAH3681218.1"/>
    <property type="molecule type" value="Genomic_DNA"/>
</dbReference>
<proteinExistence type="predicted"/>
<reference evidence="10" key="2">
    <citation type="submission" date="2021-01" db="EMBL/GenBank/DDBJ databases">
        <authorList>
            <person name="Schikora-Tamarit M.A."/>
        </authorList>
    </citation>
    <scope>NUCLEOTIDE SEQUENCE</scope>
    <source>
        <strain evidence="10">CBS2887</strain>
    </source>
</reference>
<evidence type="ECO:0000256" key="8">
    <source>
        <dbReference type="SAM" id="Phobius"/>
    </source>
</evidence>
<dbReference type="InterPro" id="IPR050355">
    <property type="entry name" value="RCF1"/>
</dbReference>
<keyword evidence="11" id="KW-1185">Reference proteome</keyword>
<organism evidence="10 11">
    <name type="scientific">Wickerhamomyces pijperi</name>
    <name type="common">Yeast</name>
    <name type="synonym">Pichia pijperi</name>
    <dbReference type="NCBI Taxonomy" id="599730"/>
    <lineage>
        <taxon>Eukaryota</taxon>
        <taxon>Fungi</taxon>
        <taxon>Dikarya</taxon>
        <taxon>Ascomycota</taxon>
        <taxon>Saccharomycotina</taxon>
        <taxon>Saccharomycetes</taxon>
        <taxon>Phaffomycetales</taxon>
        <taxon>Wickerhamomycetaceae</taxon>
        <taxon>Wickerhamomyces</taxon>
    </lineage>
</organism>
<comment type="subcellular location">
    <subcellularLocation>
        <location evidence="1">Mitochondrion membrane</location>
    </subcellularLocation>
</comment>
<evidence type="ECO:0000259" key="9">
    <source>
        <dbReference type="PROSITE" id="PS51503"/>
    </source>
</evidence>
<dbReference type="Pfam" id="PF04588">
    <property type="entry name" value="HIG_1_N"/>
    <property type="match status" value="1"/>
</dbReference>
<keyword evidence="7" id="KW-0175">Coiled coil</keyword>
<dbReference type="GO" id="GO:0097250">
    <property type="term" value="P:mitochondrial respirasome assembly"/>
    <property type="evidence" value="ECO:0007669"/>
    <property type="project" value="TreeGrafter"/>
</dbReference>